<dbReference type="RefSeq" id="WP_101356025.1">
    <property type="nucleotide sequence ID" value="NZ_PIQO01000021.1"/>
</dbReference>
<comment type="caution">
    <text evidence="3">The sequence shown here is derived from an EMBL/GenBank/DDBJ whole genome shotgun (WGS) entry which is preliminary data.</text>
</comment>
<dbReference type="Proteomes" id="UP000233440">
    <property type="component" value="Unassembled WGS sequence"/>
</dbReference>
<gene>
    <name evidence="3" type="ORF">CWO92_20230</name>
</gene>
<evidence type="ECO:0000313" key="3">
    <source>
        <dbReference type="EMBL" id="PKR83176.1"/>
    </source>
</evidence>
<evidence type="ECO:0000259" key="2">
    <source>
        <dbReference type="PROSITE" id="PS50937"/>
    </source>
</evidence>
<keyword evidence="1" id="KW-0238">DNA-binding</keyword>
<dbReference type="PANTHER" id="PTHR30204:SF95">
    <property type="entry name" value="HTH-TYPE TRANSCRIPTIONAL REGULATOR CUER"/>
    <property type="match status" value="1"/>
</dbReference>
<name>A0A2N3LEY4_9BACI</name>
<dbReference type="InterPro" id="IPR000551">
    <property type="entry name" value="MerR-type_HTH_dom"/>
</dbReference>
<proteinExistence type="predicted"/>
<dbReference type="SMART" id="SM00422">
    <property type="entry name" value="HTH_MERR"/>
    <property type="match status" value="1"/>
</dbReference>
<dbReference type="InterPro" id="IPR047057">
    <property type="entry name" value="MerR_fam"/>
</dbReference>
<dbReference type="PROSITE" id="PS50937">
    <property type="entry name" value="HTH_MERR_2"/>
    <property type="match status" value="1"/>
</dbReference>
<dbReference type="GO" id="GO:0003700">
    <property type="term" value="F:DNA-binding transcription factor activity"/>
    <property type="evidence" value="ECO:0007669"/>
    <property type="project" value="InterPro"/>
</dbReference>
<dbReference type="OrthoDB" id="166060at2"/>
<keyword evidence="4" id="KW-1185">Reference proteome</keyword>
<dbReference type="Gene3D" id="1.10.1660.10">
    <property type="match status" value="1"/>
</dbReference>
<dbReference type="EMBL" id="PIQO01000021">
    <property type="protein sequence ID" value="PKR83176.1"/>
    <property type="molecule type" value="Genomic_DNA"/>
</dbReference>
<dbReference type="GO" id="GO:0003677">
    <property type="term" value="F:DNA binding"/>
    <property type="evidence" value="ECO:0007669"/>
    <property type="project" value="UniProtKB-KW"/>
</dbReference>
<evidence type="ECO:0000256" key="1">
    <source>
        <dbReference type="ARBA" id="ARBA00023125"/>
    </source>
</evidence>
<dbReference type="AlphaFoldDB" id="A0A2N3LEY4"/>
<evidence type="ECO:0000313" key="4">
    <source>
        <dbReference type="Proteomes" id="UP000233440"/>
    </source>
</evidence>
<sequence>MGELATLANVSKRTIDYYTSLGLLQANRSKSNYRIYASEALDDLKFIERYKKLGVSLETIRRKMEMKKCHEMNEFIVEQHIESVSEHMKQLNMELSDLAPVFEVLNTKQKEAIFKRLTIESVALMQSLHFLTK</sequence>
<reference evidence="3 4" key="1">
    <citation type="submission" date="2017-11" db="EMBL/GenBank/DDBJ databases">
        <title>Bacillus camelliae sp. nov., isolated from pu'er tea.</title>
        <authorList>
            <person name="Niu L."/>
        </authorList>
    </citation>
    <scope>NUCLEOTIDE SEQUENCE [LARGE SCALE GENOMIC DNA]</scope>
    <source>
        <strain evidence="3 4">7578-1</strain>
    </source>
</reference>
<organism evidence="3 4">
    <name type="scientific">Heyndrickxia camelliae</name>
    <dbReference type="NCBI Taxonomy" id="1707093"/>
    <lineage>
        <taxon>Bacteria</taxon>
        <taxon>Bacillati</taxon>
        <taxon>Bacillota</taxon>
        <taxon>Bacilli</taxon>
        <taxon>Bacillales</taxon>
        <taxon>Bacillaceae</taxon>
        <taxon>Heyndrickxia</taxon>
    </lineage>
</organism>
<dbReference type="Pfam" id="PF13411">
    <property type="entry name" value="MerR_1"/>
    <property type="match status" value="1"/>
</dbReference>
<dbReference type="PANTHER" id="PTHR30204">
    <property type="entry name" value="REDOX-CYCLING DRUG-SENSING TRANSCRIPTIONAL ACTIVATOR SOXR"/>
    <property type="match status" value="1"/>
</dbReference>
<feature type="domain" description="HTH merR-type" evidence="2">
    <location>
        <begin position="1"/>
        <end position="66"/>
    </location>
</feature>
<accession>A0A2N3LEY4</accession>
<dbReference type="InterPro" id="IPR009061">
    <property type="entry name" value="DNA-bd_dom_put_sf"/>
</dbReference>
<dbReference type="SUPFAM" id="SSF46955">
    <property type="entry name" value="Putative DNA-binding domain"/>
    <property type="match status" value="1"/>
</dbReference>
<protein>
    <submittedName>
        <fullName evidence="3">MerR family transcriptional regulator</fullName>
    </submittedName>
</protein>